<dbReference type="Pfam" id="PF03703">
    <property type="entry name" value="bPH_2"/>
    <property type="match status" value="2"/>
</dbReference>
<reference evidence="3 4" key="1">
    <citation type="submission" date="2020-07" db="EMBL/GenBank/DDBJ databases">
        <title>Sequencing the genomes of 1000 actinobacteria strains.</title>
        <authorList>
            <person name="Klenk H.-P."/>
        </authorList>
    </citation>
    <scope>NUCLEOTIDE SEQUENCE [LARGE SCALE GENOMIC DNA]</scope>
    <source>
        <strain evidence="3 4">DSM 18248</strain>
    </source>
</reference>
<dbReference type="PIRSF" id="PIRSF026631">
    <property type="entry name" value="UCP026631"/>
    <property type="match status" value="1"/>
</dbReference>
<feature type="transmembrane region" description="Helical" evidence="1">
    <location>
        <begin position="43"/>
        <end position="61"/>
    </location>
</feature>
<feature type="transmembrane region" description="Helical" evidence="1">
    <location>
        <begin position="362"/>
        <end position="379"/>
    </location>
</feature>
<organism evidence="3 4">
    <name type="scientific">Nocardioides marinus</name>
    <dbReference type="NCBI Taxonomy" id="374514"/>
    <lineage>
        <taxon>Bacteria</taxon>
        <taxon>Bacillati</taxon>
        <taxon>Actinomycetota</taxon>
        <taxon>Actinomycetes</taxon>
        <taxon>Propionibacteriales</taxon>
        <taxon>Nocardioidaceae</taxon>
        <taxon>Nocardioides</taxon>
    </lineage>
</organism>
<feature type="transmembrane region" description="Helical" evidence="1">
    <location>
        <begin position="20"/>
        <end position="37"/>
    </location>
</feature>
<comment type="caution">
    <text evidence="3">The sequence shown here is derived from an EMBL/GenBank/DDBJ whole genome shotgun (WGS) entry which is preliminary data.</text>
</comment>
<keyword evidence="4" id="KW-1185">Reference proteome</keyword>
<dbReference type="RefSeq" id="WP_179530249.1">
    <property type="nucleotide sequence ID" value="NZ_BAAAPP010000012.1"/>
</dbReference>
<feature type="transmembrane region" description="Helical" evidence="1">
    <location>
        <begin position="180"/>
        <end position="202"/>
    </location>
</feature>
<dbReference type="EMBL" id="JACBZI010000001">
    <property type="protein sequence ID" value="NYI09236.1"/>
    <property type="molecule type" value="Genomic_DNA"/>
</dbReference>
<name>A0A7Z0C3N2_9ACTN</name>
<sequence length="499" mass="52353">MSDWQRLDPRMLVVEPVSELRRFLPVLVGALLAGGFARGGGLGWELLAVVVPVAIGVARYLTTRYRILEGRVELRRGLLQRTLRTTQLDRVRTVDLTASLVHRLLGLATVRIGTGAGADQDLELDGLRAADAQQLREALLARMAAVVPGGAPGTPPDEDVPAPLPPDRPVLRLDPAWARYAPLTSAGVVATAALLGVASQALPDSAWRLDRLPELAPAGWGWLLLAVVGVLGAAVSSAVLAVIGYLVTHWDLTLTRTPTQWRLTRGLLTTRETSVEDARLAGVVVREPLGLRLAGAAELAAVVTGLGDGEKGTLTLVPPAPTAVVTGVAGTVLGDDLPTERPLTAALRAHGPAAVRRRRLRALAPAAALVAIVAALVVADVLTPWALVPAALTLPAAVVLGEDRARALGHLGVDGFLVSRSGSLVRRREVLGAQHVIGWTVRDTWFQRRSGLVTLEATTAGGSQRVRVLDVPEGDGLVLAAALTPGLLAEVGYRTPASQ</sequence>
<keyword evidence="1" id="KW-0812">Transmembrane</keyword>
<evidence type="ECO:0000313" key="4">
    <source>
        <dbReference type="Proteomes" id="UP000537326"/>
    </source>
</evidence>
<dbReference type="InterPro" id="IPR014529">
    <property type="entry name" value="UCP026631"/>
</dbReference>
<feature type="domain" description="YdbS-like PH" evidence="2">
    <location>
        <begin position="60"/>
        <end position="138"/>
    </location>
</feature>
<keyword evidence="1" id="KW-1133">Transmembrane helix</keyword>
<dbReference type="PANTHER" id="PTHR34473:SF2">
    <property type="entry name" value="UPF0699 TRANSMEMBRANE PROTEIN YDBT"/>
    <property type="match status" value="1"/>
</dbReference>
<evidence type="ECO:0000256" key="1">
    <source>
        <dbReference type="SAM" id="Phobius"/>
    </source>
</evidence>
<gene>
    <name evidence="3" type="ORF">BKA05_000751</name>
</gene>
<evidence type="ECO:0000313" key="3">
    <source>
        <dbReference type="EMBL" id="NYI09236.1"/>
    </source>
</evidence>
<keyword evidence="1" id="KW-0472">Membrane</keyword>
<proteinExistence type="predicted"/>
<feature type="transmembrane region" description="Helical" evidence="1">
    <location>
        <begin position="222"/>
        <end position="247"/>
    </location>
</feature>
<accession>A0A7Z0C3N2</accession>
<protein>
    <submittedName>
        <fullName evidence="3">Putative membrane protein</fullName>
    </submittedName>
</protein>
<dbReference type="Proteomes" id="UP000537326">
    <property type="component" value="Unassembled WGS sequence"/>
</dbReference>
<evidence type="ECO:0000259" key="2">
    <source>
        <dbReference type="Pfam" id="PF03703"/>
    </source>
</evidence>
<dbReference type="AlphaFoldDB" id="A0A7Z0C3N2"/>
<dbReference type="InterPro" id="IPR005182">
    <property type="entry name" value="YdbS-like_PH"/>
</dbReference>
<dbReference type="PANTHER" id="PTHR34473">
    <property type="entry name" value="UPF0699 TRANSMEMBRANE PROTEIN YDBS"/>
    <property type="match status" value="1"/>
</dbReference>
<feature type="domain" description="YdbS-like PH" evidence="2">
    <location>
        <begin position="415"/>
        <end position="475"/>
    </location>
</feature>